<keyword evidence="6" id="KW-0962">Peroxisome biogenesis</keyword>
<evidence type="ECO:0000256" key="11">
    <source>
        <dbReference type="ARBA" id="ARBA00023136"/>
    </source>
</evidence>
<evidence type="ECO:0000256" key="18">
    <source>
        <dbReference type="ARBA" id="ARBA00057209"/>
    </source>
</evidence>
<dbReference type="GO" id="GO:0005778">
    <property type="term" value="C:peroxisomal membrane"/>
    <property type="evidence" value="ECO:0007669"/>
    <property type="project" value="UniProtKB-SubCell"/>
</dbReference>
<keyword evidence="9" id="KW-0378">Hydrolase</keyword>
<keyword evidence="7" id="KW-0677">Repeat</keyword>
<comment type="subunit">
    <text evidence="19">Interacts with PEX1; forming the PEX1-PEX6 AAA ATPase complex, which is composed of a heterohexamer formed by a trimer of PEX1-PEX6 dimers. Interacts with PEX26; interaction is direct and promotes recruitment to peroxisomal membranes. Interacts with ZFAND6.</text>
</comment>
<accession>A0A8C4UJ78</accession>
<dbReference type="InterPro" id="IPR003960">
    <property type="entry name" value="ATPase_AAA_CS"/>
</dbReference>
<dbReference type="PANTHER" id="PTHR23077:SF9">
    <property type="entry name" value="PEROXISOMAL ATPASE PEX6"/>
    <property type="match status" value="1"/>
</dbReference>
<dbReference type="Ensembl" id="ENSFTIT00000014561.1">
    <property type="protein sequence ID" value="ENSFTIP00000013966.1"/>
    <property type="gene ID" value="ENSFTIG00000009294.1"/>
</dbReference>
<comment type="catalytic activity">
    <reaction evidence="17">
        <text>ATP + H2O = ADP + phosphate + H(+)</text>
        <dbReference type="Rhea" id="RHEA:13065"/>
        <dbReference type="ChEBI" id="CHEBI:15377"/>
        <dbReference type="ChEBI" id="CHEBI:15378"/>
        <dbReference type="ChEBI" id="CHEBI:30616"/>
        <dbReference type="ChEBI" id="CHEBI:43474"/>
        <dbReference type="ChEBI" id="CHEBI:456216"/>
    </reaction>
    <physiologicalReaction direction="left-to-right" evidence="17">
        <dbReference type="Rhea" id="RHEA:13066"/>
    </physiologicalReaction>
</comment>
<dbReference type="OMA" id="FRVCIEW"/>
<dbReference type="Gene3D" id="3.40.50.300">
    <property type="entry name" value="P-loop containing nucleotide triphosphate hydrolases"/>
    <property type="match status" value="2"/>
</dbReference>
<dbReference type="InterPro" id="IPR027417">
    <property type="entry name" value="P-loop_NTPase"/>
</dbReference>
<keyword evidence="12" id="KW-0576">Peroxisome</keyword>
<evidence type="ECO:0000256" key="13">
    <source>
        <dbReference type="ARBA" id="ARBA00023273"/>
    </source>
</evidence>
<reference evidence="23" key="1">
    <citation type="submission" date="2025-08" db="UniProtKB">
        <authorList>
            <consortium name="Ensembl"/>
        </authorList>
    </citation>
    <scope>IDENTIFICATION</scope>
</reference>
<evidence type="ECO:0000256" key="3">
    <source>
        <dbReference type="ARBA" id="ARBA00006914"/>
    </source>
</evidence>
<feature type="domain" description="AAA+ ATPase" evidence="22">
    <location>
        <begin position="849"/>
        <end position="987"/>
    </location>
</feature>
<feature type="region of interest" description="Disordered" evidence="21">
    <location>
        <begin position="22"/>
        <end position="87"/>
    </location>
</feature>
<name>A0A8C4UJ78_FALTI</name>
<dbReference type="FunFam" id="1.10.8.60:FF:000059">
    <property type="entry name" value="peroxisome biogenesis factor 6"/>
    <property type="match status" value="1"/>
</dbReference>
<comment type="subcellular location">
    <subcellularLocation>
        <location evidence="1">Cell projection</location>
        <location evidence="1">Cilium</location>
        <location evidence="1">Photoreceptor outer segment</location>
    </subcellularLocation>
    <subcellularLocation>
        <location evidence="2">Cytoplasm</location>
        <location evidence="2">Cytosol</location>
    </subcellularLocation>
    <subcellularLocation>
        <location evidence="16">Peroxisome membrane</location>
    </subcellularLocation>
</comment>
<dbReference type="FunFam" id="3.40.50.300:FF:000109">
    <property type="entry name" value="Peroxisomal biogenesis factor 6"/>
    <property type="match status" value="1"/>
</dbReference>
<evidence type="ECO:0000256" key="21">
    <source>
        <dbReference type="SAM" id="MobiDB-lite"/>
    </source>
</evidence>
<evidence type="ECO:0000256" key="10">
    <source>
        <dbReference type="ARBA" id="ARBA00022840"/>
    </source>
</evidence>
<keyword evidence="8" id="KW-0547">Nucleotide-binding</keyword>
<evidence type="ECO:0000256" key="1">
    <source>
        <dbReference type="ARBA" id="ARBA00004504"/>
    </source>
</evidence>
<dbReference type="FunFam" id="1.10.8.60:FF:000039">
    <property type="entry name" value="peroxisome biogenesis factor 6"/>
    <property type="match status" value="1"/>
</dbReference>
<dbReference type="Pfam" id="PF25395">
    <property type="entry name" value="DPBB_PEX6"/>
    <property type="match status" value="1"/>
</dbReference>
<dbReference type="PANTHER" id="PTHR23077">
    <property type="entry name" value="AAA-FAMILY ATPASE"/>
    <property type="match status" value="1"/>
</dbReference>
<keyword evidence="4" id="KW-0488">Methylation</keyword>
<dbReference type="InterPro" id="IPR057604">
    <property type="entry name" value="DPBB_PEX6"/>
</dbReference>
<organism evidence="23 24">
    <name type="scientific">Falco tinnunculus</name>
    <name type="common">Common kestrel</name>
    <dbReference type="NCBI Taxonomy" id="100819"/>
    <lineage>
        <taxon>Eukaryota</taxon>
        <taxon>Metazoa</taxon>
        <taxon>Chordata</taxon>
        <taxon>Craniata</taxon>
        <taxon>Vertebrata</taxon>
        <taxon>Euteleostomi</taxon>
        <taxon>Archelosauria</taxon>
        <taxon>Archosauria</taxon>
        <taxon>Dinosauria</taxon>
        <taxon>Saurischia</taxon>
        <taxon>Theropoda</taxon>
        <taxon>Coelurosauria</taxon>
        <taxon>Aves</taxon>
        <taxon>Neognathae</taxon>
        <taxon>Neoaves</taxon>
        <taxon>Telluraves</taxon>
        <taxon>Australaves</taxon>
        <taxon>Falconiformes</taxon>
        <taxon>Falconidae</taxon>
        <taxon>Falco</taxon>
    </lineage>
</organism>
<dbReference type="CDD" id="cd19527">
    <property type="entry name" value="RecA-like_PEX6_r2"/>
    <property type="match status" value="1"/>
</dbReference>
<evidence type="ECO:0000256" key="2">
    <source>
        <dbReference type="ARBA" id="ARBA00004514"/>
    </source>
</evidence>
<keyword evidence="11" id="KW-0472">Membrane</keyword>
<evidence type="ECO:0000256" key="5">
    <source>
        <dbReference type="ARBA" id="ARBA00022490"/>
    </source>
</evidence>
<evidence type="ECO:0000256" key="4">
    <source>
        <dbReference type="ARBA" id="ARBA00022481"/>
    </source>
</evidence>
<dbReference type="FunFam" id="3.40.50.300:FF:000988">
    <property type="entry name" value="peroxisome biogenesis factor 6"/>
    <property type="match status" value="1"/>
</dbReference>
<feature type="domain" description="AAA+ ATPase" evidence="22">
    <location>
        <begin position="576"/>
        <end position="731"/>
    </location>
</feature>
<dbReference type="GO" id="GO:0005829">
    <property type="term" value="C:cytosol"/>
    <property type="evidence" value="ECO:0007669"/>
    <property type="project" value="UniProtKB-SubCell"/>
</dbReference>
<evidence type="ECO:0000256" key="9">
    <source>
        <dbReference type="ARBA" id="ARBA00022801"/>
    </source>
</evidence>
<dbReference type="SUPFAM" id="SSF52540">
    <property type="entry name" value="P-loop containing nucleoside triphosphate hydrolases"/>
    <property type="match status" value="2"/>
</dbReference>
<dbReference type="InterPro" id="IPR057605">
    <property type="entry name" value="PEX6_N"/>
</dbReference>
<dbReference type="GO" id="GO:0005524">
    <property type="term" value="F:ATP binding"/>
    <property type="evidence" value="ECO:0007669"/>
    <property type="project" value="UniProtKB-KW"/>
</dbReference>
<dbReference type="GO" id="GO:0016558">
    <property type="term" value="P:protein import into peroxisome matrix"/>
    <property type="evidence" value="ECO:0007669"/>
    <property type="project" value="TreeGrafter"/>
</dbReference>
<dbReference type="InterPro" id="IPR050168">
    <property type="entry name" value="AAA_ATPase_domain"/>
</dbReference>
<dbReference type="InterPro" id="IPR047533">
    <property type="entry name" value="RecA-like_PEX6_r2"/>
</dbReference>
<evidence type="ECO:0000256" key="20">
    <source>
        <dbReference type="ARBA" id="ARBA00078618"/>
    </source>
</evidence>
<keyword evidence="5" id="KW-0963">Cytoplasm</keyword>
<evidence type="ECO:0000256" key="12">
    <source>
        <dbReference type="ARBA" id="ARBA00023140"/>
    </source>
</evidence>
<evidence type="ECO:0000256" key="6">
    <source>
        <dbReference type="ARBA" id="ARBA00022593"/>
    </source>
</evidence>
<evidence type="ECO:0000313" key="23">
    <source>
        <dbReference type="Ensembl" id="ENSFTIP00000013966.1"/>
    </source>
</evidence>
<dbReference type="AlphaFoldDB" id="A0A8C4UJ78"/>
<dbReference type="InterPro" id="IPR003593">
    <property type="entry name" value="AAA+_ATPase"/>
</dbReference>
<evidence type="ECO:0000259" key="22">
    <source>
        <dbReference type="SMART" id="SM00382"/>
    </source>
</evidence>
<keyword evidence="24" id="KW-1185">Reference proteome</keyword>
<sequence length="1093" mass="116145">MFSRREAQGGLGRKGLTCHFWPHSPPFPPSAAVAPGPRERRGSGAWRRPCPRRGPPSRRASCPWPAVPPLRGKPLPHTSPTLPGRPGPLCAAARRPWRSLRAAATLAAPLSGGGRARSRGPMAVAVLRPLDAPPAELAPGTALLLAPPPLCAALRGRGGGLVLAVRPAGRGGAQAVLLSAVALEGGGRRGAELWLRGALLRRLGLAAGRRVAVWPVRRPPALAWVLLGSAGRAARPTGGAVLARRGEALPGPGPGPGPLVLEARPALQGLLGSGTRTALAPPPPAGAPCRRPAAPPLVSRFAAAGPGREAAAAPRLRAVPGGGPGGGAEVWVSRRGLLAVGLFQGEWVRVGAEGADREHLAALLARPPAWEFPRAARRGLHDGAALLAPALAFNLGCDPAAAALLRLRRYERAGAADGKGSRSVLAVPPFAKELRLEMVRSPAYSTRGGYDGVLSKHFETPRLVQEGDILCVPTFGYAEFLEVNADKFLRWPELYFKVRKVLGMVEGEQSEGYLVDAQNTSLYLVGSTNSTVPSAPAYNSHEFWSSLSPAGLSDVVKQLCEALRPHLNSRAGALSGAGSILLSGPSGSGKLVVVRAVCSCLNLHLFKVDCVSLCSDTSGATEEKVQMAFAQAQQYHPCVLLLKDIEVLGKDRDRLVEDARVTTTLRQLLLDRDPALSCPVLVIGTTCKPQDVPTDVQTAFLHEVKMEAPSEEQRRLMLSMLTASMPLGKEVSLSKLARRTAGFVLGDFCALLSHSSRAACTRIQTLSFPGGLSEEAERDFCTAGFPVLEEDFSVALDQLHSTHSQAVGAPKIPSVSWQDVGGLQEAKKEILDTIQLPLEHPELLSLGLCRSGLLLYGPPGTGKTLLAKAVATTCAMTFLSVKGPELINMYIGQSEENVRNVFARAKAAAPCIIFFDELDSLAPSRGRSGDSGGVMDRVVSQLLAELDGLHSTREVFVIGATNRPDLLDLALLRPGRFDKLVYVGINEDRESQLQVLSAVTRKFNLDPSVNLTTILEKCPAQLTGADIYSLCSDAMMCAVKRKVEWIEEGLDTESSALILTMEDFLQAAARLQPSVSEQELLRYRLIQQKFAAC</sequence>
<keyword evidence="13" id="KW-0966">Cell projection</keyword>
<reference evidence="23" key="2">
    <citation type="submission" date="2025-09" db="UniProtKB">
        <authorList>
            <consortium name="Ensembl"/>
        </authorList>
    </citation>
    <scope>IDENTIFICATION</scope>
</reference>
<evidence type="ECO:0000313" key="24">
    <source>
        <dbReference type="Proteomes" id="UP000694562"/>
    </source>
</evidence>
<dbReference type="GO" id="GO:0016887">
    <property type="term" value="F:ATP hydrolysis activity"/>
    <property type="evidence" value="ECO:0007669"/>
    <property type="project" value="InterPro"/>
</dbReference>
<dbReference type="InterPro" id="IPR003959">
    <property type="entry name" value="ATPase_AAA_core"/>
</dbReference>
<dbReference type="PROSITE" id="PS00674">
    <property type="entry name" value="AAA"/>
    <property type="match status" value="1"/>
</dbReference>
<dbReference type="Proteomes" id="UP000694562">
    <property type="component" value="Unplaced"/>
</dbReference>
<dbReference type="Gene3D" id="1.10.8.60">
    <property type="match status" value="2"/>
</dbReference>
<evidence type="ECO:0000256" key="8">
    <source>
        <dbReference type="ARBA" id="ARBA00022741"/>
    </source>
</evidence>
<dbReference type="Pfam" id="PF25394">
    <property type="entry name" value="PEX6_vert_N"/>
    <property type="match status" value="1"/>
</dbReference>
<evidence type="ECO:0000256" key="7">
    <source>
        <dbReference type="ARBA" id="ARBA00022737"/>
    </source>
</evidence>
<dbReference type="OrthoDB" id="2187at2759"/>
<comment type="function">
    <text evidence="18">Component of the PEX1-PEX6 AAA ATPase complex, a protein dislocase complex that mediates the ATP-dependent extraction of the PEX5 receptor from peroxisomal membranes, an essential step for PEX5 recycling. Specifically recognizes PEX5 monoubiquitinated at 'Cys-11', and pulls it out of the peroxisome lumen through the PEX2-PEX10-PEX12 retrotranslocation channel. Extraction by the PEX1-PEX6 AAA ATPase complex is accompanied by unfolding of the TPR repeats and release of bound cargo from PEX5.</text>
</comment>
<dbReference type="Pfam" id="PF00004">
    <property type="entry name" value="AAA"/>
    <property type="match status" value="2"/>
</dbReference>
<evidence type="ECO:0000256" key="19">
    <source>
        <dbReference type="ARBA" id="ARBA00065183"/>
    </source>
</evidence>
<proteinExistence type="inferred from homology"/>
<protein>
    <recommendedName>
        <fullName evidence="14">Peroxisomal ATPase PEX6</fullName>
    </recommendedName>
    <alternativeName>
        <fullName evidence="15">Peroxin-6</fullName>
    </alternativeName>
    <alternativeName>
        <fullName evidence="20">Peroxisomal biogenesis factor 6</fullName>
    </alternativeName>
</protein>
<dbReference type="GO" id="GO:0001750">
    <property type="term" value="C:photoreceptor outer segment"/>
    <property type="evidence" value="ECO:0007669"/>
    <property type="project" value="UniProtKB-SubCell"/>
</dbReference>
<evidence type="ECO:0000256" key="14">
    <source>
        <dbReference type="ARBA" id="ARBA00034811"/>
    </source>
</evidence>
<evidence type="ECO:0000256" key="16">
    <source>
        <dbReference type="ARBA" id="ARBA00046271"/>
    </source>
</evidence>
<dbReference type="SMART" id="SM00382">
    <property type="entry name" value="AAA"/>
    <property type="match status" value="2"/>
</dbReference>
<evidence type="ECO:0000256" key="15">
    <source>
        <dbReference type="ARBA" id="ARBA00034920"/>
    </source>
</evidence>
<dbReference type="CDD" id="cd19481">
    <property type="entry name" value="RecA-like_protease"/>
    <property type="match status" value="1"/>
</dbReference>
<evidence type="ECO:0000256" key="17">
    <source>
        <dbReference type="ARBA" id="ARBA00048778"/>
    </source>
</evidence>
<comment type="similarity">
    <text evidence="3">Belongs to the AAA ATPase family.</text>
</comment>
<keyword evidence="10" id="KW-0067">ATP-binding</keyword>